<dbReference type="Pfam" id="PF00005">
    <property type="entry name" value="ABC_tran"/>
    <property type="match status" value="1"/>
</dbReference>
<dbReference type="InterPro" id="IPR003439">
    <property type="entry name" value="ABC_transporter-like_ATP-bd"/>
</dbReference>
<dbReference type="GO" id="GO:0005886">
    <property type="term" value="C:plasma membrane"/>
    <property type="evidence" value="ECO:0007669"/>
    <property type="project" value="UniProtKB-SubCell"/>
</dbReference>
<feature type="compositionally biased region" description="Low complexity" evidence="11">
    <location>
        <begin position="11"/>
        <end position="43"/>
    </location>
</feature>
<dbReference type="SUPFAM" id="SSF52540">
    <property type="entry name" value="P-loop containing nucleoside triphosphate hydrolases"/>
    <property type="match status" value="1"/>
</dbReference>
<comment type="caution">
    <text evidence="13">The sequence shown here is derived from an EMBL/GenBank/DDBJ whole genome shotgun (WGS) entry which is preliminary data.</text>
</comment>
<feature type="compositionally biased region" description="Low complexity" evidence="11">
    <location>
        <begin position="351"/>
        <end position="383"/>
    </location>
</feature>
<dbReference type="FunFam" id="3.40.50.300:FF:000589">
    <property type="entry name" value="ABC transporter, ATP-binding subunit"/>
    <property type="match status" value="1"/>
</dbReference>
<dbReference type="GO" id="GO:0043215">
    <property type="term" value="P:daunorubicin transport"/>
    <property type="evidence" value="ECO:0007669"/>
    <property type="project" value="InterPro"/>
</dbReference>
<gene>
    <name evidence="13" type="ORF">ID875_10380</name>
</gene>
<keyword evidence="9" id="KW-0046">Antibiotic resistance</keyword>
<comment type="subcellular location">
    <subcellularLocation>
        <location evidence="1">Cell membrane</location>
        <topology evidence="1">Peripheral membrane protein</topology>
        <orientation evidence="1">Cytoplasmic side</orientation>
    </subcellularLocation>
</comment>
<keyword evidence="4" id="KW-1003">Cell membrane</keyword>
<dbReference type="AlphaFoldDB" id="A0A927BJ78"/>
<dbReference type="GO" id="GO:1900753">
    <property type="term" value="P:doxorubicin transport"/>
    <property type="evidence" value="ECO:0007669"/>
    <property type="project" value="InterPro"/>
</dbReference>
<dbReference type="SMART" id="SM00382">
    <property type="entry name" value="AAA"/>
    <property type="match status" value="1"/>
</dbReference>
<dbReference type="InterPro" id="IPR017871">
    <property type="entry name" value="ABC_transporter-like_CS"/>
</dbReference>
<evidence type="ECO:0000256" key="1">
    <source>
        <dbReference type="ARBA" id="ARBA00004413"/>
    </source>
</evidence>
<dbReference type="GO" id="GO:0016887">
    <property type="term" value="F:ATP hydrolysis activity"/>
    <property type="evidence" value="ECO:0007669"/>
    <property type="project" value="InterPro"/>
</dbReference>
<proteinExistence type="inferred from homology"/>
<evidence type="ECO:0000313" key="13">
    <source>
        <dbReference type="EMBL" id="MBD2828643.1"/>
    </source>
</evidence>
<keyword evidence="8" id="KW-0472">Membrane</keyword>
<evidence type="ECO:0000256" key="2">
    <source>
        <dbReference type="ARBA" id="ARBA00012191"/>
    </source>
</evidence>
<dbReference type="PROSITE" id="PS50893">
    <property type="entry name" value="ABC_TRANSPORTER_2"/>
    <property type="match status" value="1"/>
</dbReference>
<feature type="domain" description="ABC transporter" evidence="12">
    <location>
        <begin position="49"/>
        <end position="283"/>
    </location>
</feature>
<dbReference type="GO" id="GO:0008559">
    <property type="term" value="F:ABC-type xenobiotic transporter activity"/>
    <property type="evidence" value="ECO:0007669"/>
    <property type="project" value="UniProtKB-EC"/>
</dbReference>
<evidence type="ECO:0000256" key="9">
    <source>
        <dbReference type="ARBA" id="ARBA00023251"/>
    </source>
</evidence>
<dbReference type="PROSITE" id="PS00211">
    <property type="entry name" value="ABC_TRANSPORTER_1"/>
    <property type="match status" value="1"/>
</dbReference>
<keyword evidence="6 13" id="KW-0067">ATP-binding</keyword>
<dbReference type="PANTHER" id="PTHR42711:SF19">
    <property type="entry name" value="DOXORUBICIN RESISTANCE ATP-BINDING PROTEIN DRRA"/>
    <property type="match status" value="1"/>
</dbReference>
<sequence>MTEPIRPSGYAPAAPSTTPSATTAPSTATTPSATTASSPTTAATGPAAIEAHGLTKSYGKPAVRVLDGLDLRVERGAVFSLLGPNGAGKTTTVRILATLTEADSGTARVAGHDVVAERGAVRRSISLTGQFAAVDETQTGEENLRMMARLTGQSRSAARSRAAQLLERFDLTAAARRPVRTYSGGMRRRLDLAAGLVGSPEPGVFFLDEPTTGLDPRSRQELWEVVRELAARGATVLLTTQYLEEADRLADRIALLNQGRIAAEGTAAELKSRVGGHRLDLVLTSHDAYLRLASLAVHHSPETLTLGLPTDGSAAQVRALLDGLDPDGRDVERFSLHSATLDDVFLTLTSPAPAGTAGEPAAGPAPAARPAPATGTAPRPATGDASTNPEAPTHV</sequence>
<keyword evidence="7" id="KW-1278">Translocase</keyword>
<evidence type="ECO:0000259" key="12">
    <source>
        <dbReference type="PROSITE" id="PS50893"/>
    </source>
</evidence>
<evidence type="ECO:0000256" key="10">
    <source>
        <dbReference type="ARBA" id="ARBA00049985"/>
    </source>
</evidence>
<protein>
    <recommendedName>
        <fullName evidence="2">ABC-type xenobiotic transporter</fullName>
        <ecNumber evidence="2">7.6.2.2</ecNumber>
    </recommendedName>
</protein>
<evidence type="ECO:0000256" key="8">
    <source>
        <dbReference type="ARBA" id="ARBA00023136"/>
    </source>
</evidence>
<feature type="region of interest" description="Disordered" evidence="11">
    <location>
        <begin position="351"/>
        <end position="395"/>
    </location>
</feature>
<dbReference type="NCBIfam" id="TIGR01188">
    <property type="entry name" value="drrA"/>
    <property type="match status" value="1"/>
</dbReference>
<dbReference type="GO" id="GO:0046677">
    <property type="term" value="P:response to antibiotic"/>
    <property type="evidence" value="ECO:0007669"/>
    <property type="project" value="UniProtKB-KW"/>
</dbReference>
<dbReference type="EC" id="7.6.2.2" evidence="2"/>
<keyword evidence="5" id="KW-0547">Nucleotide-binding</keyword>
<feature type="compositionally biased region" description="Polar residues" evidence="11">
    <location>
        <begin position="384"/>
        <end position="395"/>
    </location>
</feature>
<accession>A0A927BJ78</accession>
<evidence type="ECO:0000256" key="4">
    <source>
        <dbReference type="ARBA" id="ARBA00022475"/>
    </source>
</evidence>
<keyword evidence="3" id="KW-0813">Transport</keyword>
<dbReference type="InterPro" id="IPR005894">
    <property type="entry name" value="DrrA"/>
</dbReference>
<dbReference type="EMBL" id="JACWUS010000001">
    <property type="protein sequence ID" value="MBD2828643.1"/>
    <property type="molecule type" value="Genomic_DNA"/>
</dbReference>
<dbReference type="InterPro" id="IPR050763">
    <property type="entry name" value="ABC_transporter_ATP-binding"/>
</dbReference>
<evidence type="ECO:0000256" key="5">
    <source>
        <dbReference type="ARBA" id="ARBA00022741"/>
    </source>
</evidence>
<organism evidence="13">
    <name type="scientific">Streptomyces globisporus</name>
    <dbReference type="NCBI Taxonomy" id="1908"/>
    <lineage>
        <taxon>Bacteria</taxon>
        <taxon>Bacillati</taxon>
        <taxon>Actinomycetota</taxon>
        <taxon>Actinomycetes</taxon>
        <taxon>Kitasatosporales</taxon>
        <taxon>Streptomycetaceae</taxon>
        <taxon>Streptomyces</taxon>
    </lineage>
</organism>
<name>A0A927BJ78_STRGL</name>
<dbReference type="GO" id="GO:0005524">
    <property type="term" value="F:ATP binding"/>
    <property type="evidence" value="ECO:0007669"/>
    <property type="project" value="UniProtKB-KW"/>
</dbReference>
<reference evidence="13" key="1">
    <citation type="journal article" date="2020" name="PLoS ONE">
        <title>Isolation and characterization of Streptomyces bacteriophages and Streptomyces strains encoding biosynthetic arsenals: Streptomyces strains and phages for antibiotic discovery.</title>
        <authorList>
            <person name="Montano E.T."/>
            <person name="Nideffer J.F."/>
            <person name="Brumage L."/>
            <person name="Erb M."/>
            <person name="Derman A.I."/>
            <person name="Davis J.P."/>
            <person name="Estrada E."/>
            <person name="Fu S."/>
            <person name="Le D."/>
            <person name="Vuppala A."/>
            <person name="Tran C."/>
            <person name="Luterstein E."/>
            <person name="Lakkaraju S."/>
            <person name="Panchagnula S."/>
            <person name="Ren C."/>
            <person name="Doan J."/>
            <person name="Tran S."/>
            <person name="Soriano J."/>
            <person name="Fujita Y."/>
            <person name="Gutala P."/>
            <person name="Fujii Q."/>
            <person name="Lee M."/>
            <person name="Bui A."/>
            <person name="Villarreal C."/>
            <person name="Shing S.R."/>
            <person name="Kim S."/>
            <person name="Freeman D."/>
            <person name="Racha V."/>
            <person name="Ho A."/>
            <person name="Kumar P."/>
            <person name="Falah K."/>
            <person name="Dawson T."/>
            <person name="Enustun E."/>
            <person name="Prichard A."/>
            <person name="Gomez A."/>
            <person name="Khanna K."/>
            <person name="Trigg S."/>
            <person name="Fernandez L."/>
            <person name="Pogliano K."/>
            <person name="Pogliano J."/>
        </authorList>
    </citation>
    <scope>NUCLEOTIDE SEQUENCE</scope>
    <source>
        <strain evidence="13">QF2</strain>
    </source>
</reference>
<evidence type="ECO:0000256" key="7">
    <source>
        <dbReference type="ARBA" id="ARBA00022967"/>
    </source>
</evidence>
<evidence type="ECO:0000256" key="6">
    <source>
        <dbReference type="ARBA" id="ARBA00022840"/>
    </source>
</evidence>
<dbReference type="InterPro" id="IPR003593">
    <property type="entry name" value="AAA+_ATPase"/>
</dbReference>
<evidence type="ECO:0000256" key="3">
    <source>
        <dbReference type="ARBA" id="ARBA00022448"/>
    </source>
</evidence>
<dbReference type="Gene3D" id="3.40.50.300">
    <property type="entry name" value="P-loop containing nucleotide triphosphate hydrolases"/>
    <property type="match status" value="1"/>
</dbReference>
<dbReference type="PANTHER" id="PTHR42711">
    <property type="entry name" value="ABC TRANSPORTER ATP-BINDING PROTEIN"/>
    <property type="match status" value="1"/>
</dbReference>
<evidence type="ECO:0000256" key="11">
    <source>
        <dbReference type="SAM" id="MobiDB-lite"/>
    </source>
</evidence>
<comment type="similarity">
    <text evidence="10">Belongs to the ABC transporter superfamily. Drug exporter-1 (DrugE1) (TC 3.A.1.105) family.</text>
</comment>
<dbReference type="InterPro" id="IPR027417">
    <property type="entry name" value="P-loop_NTPase"/>
</dbReference>
<feature type="region of interest" description="Disordered" evidence="11">
    <location>
        <begin position="1"/>
        <end position="43"/>
    </location>
</feature>